<dbReference type="CDD" id="cd06260">
    <property type="entry name" value="DUF820-like"/>
    <property type="match status" value="1"/>
</dbReference>
<protein>
    <recommendedName>
        <fullName evidence="1">Putative restriction endonuclease domain-containing protein</fullName>
    </recommendedName>
</protein>
<organism evidence="2 3">
    <name type="scientific">Candidatus Jettenia caeni</name>
    <dbReference type="NCBI Taxonomy" id="247490"/>
    <lineage>
        <taxon>Bacteria</taxon>
        <taxon>Pseudomonadati</taxon>
        <taxon>Planctomycetota</taxon>
        <taxon>Candidatus Brocadiia</taxon>
        <taxon>Candidatus Brocadiales</taxon>
        <taxon>Candidatus Brocadiaceae</taxon>
        <taxon>Candidatus Jettenia</taxon>
    </lineage>
</organism>
<dbReference type="PANTHER" id="PTHR34107:SF4">
    <property type="entry name" value="SLL1222 PROTEIN"/>
    <property type="match status" value="1"/>
</dbReference>
<dbReference type="PANTHER" id="PTHR34107">
    <property type="entry name" value="SLL0198 PROTEIN-RELATED"/>
    <property type="match status" value="1"/>
</dbReference>
<dbReference type="Gene3D" id="3.90.1570.10">
    <property type="entry name" value="tt1808, chain A"/>
    <property type="match status" value="1"/>
</dbReference>
<feature type="domain" description="Putative restriction endonuclease" evidence="1">
    <location>
        <begin position="14"/>
        <end position="177"/>
    </location>
</feature>
<sequence>MASITDKRKITYADYLKIDDNNRYEIFHGELHMVPAPSPDHQGVSMNLGTLLWSWVKGKRLGRVFNAPTDVIFDDDEIFQPDIIFIRNENKSIIGRNAIQGTPDLIIEIISPSSSFYDTVEKKEIYRKYGVKEYWLVFPDEKAIEILTLEKGSYSEFCRSKKEGIVKSRIIEGLEIDLKDIFE</sequence>
<dbReference type="EMBL" id="BAFH01000004">
    <property type="protein sequence ID" value="GAB64341.1"/>
    <property type="molecule type" value="Genomic_DNA"/>
</dbReference>
<dbReference type="Proteomes" id="UP000002985">
    <property type="component" value="Unassembled WGS sequence"/>
</dbReference>
<keyword evidence="3" id="KW-1185">Reference proteome</keyword>
<evidence type="ECO:0000313" key="3">
    <source>
        <dbReference type="Proteomes" id="UP000002985"/>
    </source>
</evidence>
<dbReference type="InterPro" id="IPR008538">
    <property type="entry name" value="Uma2"/>
</dbReference>
<evidence type="ECO:0000313" key="2">
    <source>
        <dbReference type="EMBL" id="GAB64341.1"/>
    </source>
</evidence>
<accession>I3IRJ6</accession>
<reference evidence="2 3" key="1">
    <citation type="journal article" date="2012" name="FEBS Lett.">
        <title>Anammox organism KSU-1 expresses a NirK-type copper-containing nitrite reductase instead of a NirS-type with cytochrome cd1.</title>
        <authorList>
            <person name="Hira D."/>
            <person name="Toh H."/>
            <person name="Migita C.T."/>
            <person name="Okubo H."/>
            <person name="Nishiyama T."/>
            <person name="Hattori M."/>
            <person name="Furukawa K."/>
            <person name="Fujii T."/>
        </authorList>
    </citation>
    <scope>NUCLEOTIDE SEQUENCE [LARGE SCALE GENOMIC DNA]</scope>
</reference>
<dbReference type="AlphaFoldDB" id="I3IRJ6"/>
<gene>
    <name evidence="2" type="ORF">KSU1_D1032</name>
</gene>
<proteinExistence type="predicted"/>
<dbReference type="SUPFAM" id="SSF52980">
    <property type="entry name" value="Restriction endonuclease-like"/>
    <property type="match status" value="1"/>
</dbReference>
<dbReference type="InterPro" id="IPR012296">
    <property type="entry name" value="Nuclease_put_TT1808"/>
</dbReference>
<dbReference type="eggNOG" id="COG4636">
    <property type="taxonomic scope" value="Bacteria"/>
</dbReference>
<name>I3IRJ6_9BACT</name>
<comment type="caution">
    <text evidence="2">The sequence shown here is derived from an EMBL/GenBank/DDBJ whole genome shotgun (WGS) entry which is preliminary data.</text>
</comment>
<dbReference type="Pfam" id="PF05685">
    <property type="entry name" value="Uma2"/>
    <property type="match status" value="1"/>
</dbReference>
<evidence type="ECO:0000259" key="1">
    <source>
        <dbReference type="Pfam" id="PF05685"/>
    </source>
</evidence>
<dbReference type="STRING" id="247490.KSU1_D1032"/>
<dbReference type="InterPro" id="IPR011335">
    <property type="entry name" value="Restrct_endonuc-II-like"/>
</dbReference>